<evidence type="ECO:0000256" key="1">
    <source>
        <dbReference type="SAM" id="MobiDB-lite"/>
    </source>
</evidence>
<evidence type="ECO:0000313" key="2">
    <source>
        <dbReference type="EMBL" id="GKT50415.1"/>
    </source>
</evidence>
<organism evidence="2 3">
    <name type="scientific">Colletotrichum spaethianum</name>
    <dbReference type="NCBI Taxonomy" id="700344"/>
    <lineage>
        <taxon>Eukaryota</taxon>
        <taxon>Fungi</taxon>
        <taxon>Dikarya</taxon>
        <taxon>Ascomycota</taxon>
        <taxon>Pezizomycotina</taxon>
        <taxon>Sordariomycetes</taxon>
        <taxon>Hypocreomycetidae</taxon>
        <taxon>Glomerellales</taxon>
        <taxon>Glomerellaceae</taxon>
        <taxon>Colletotrichum</taxon>
        <taxon>Colletotrichum spaethianum species complex</taxon>
    </lineage>
</organism>
<feature type="region of interest" description="Disordered" evidence="1">
    <location>
        <begin position="1"/>
        <end position="59"/>
    </location>
</feature>
<reference evidence="2 3" key="1">
    <citation type="submission" date="2022-03" db="EMBL/GenBank/DDBJ databases">
        <title>Genome data of Colletotrichum spp.</title>
        <authorList>
            <person name="Utami Y.D."/>
            <person name="Hiruma K."/>
        </authorList>
    </citation>
    <scope>NUCLEOTIDE SEQUENCE [LARGE SCALE GENOMIC DNA]</scope>
    <source>
        <strain evidence="2 3">MAFF 239500</strain>
    </source>
</reference>
<sequence length="59" mass="6899">MEEAPWTGNTQQQMQQQMQPRRAPRRESQDQGTTPQQRPADGAAWPNHEWESWAVEPAR</sequence>
<dbReference type="AlphaFoldDB" id="A0AA37UPD4"/>
<dbReference type="Proteomes" id="UP001055115">
    <property type="component" value="Unassembled WGS sequence"/>
</dbReference>
<keyword evidence="3" id="KW-1185">Reference proteome</keyword>
<dbReference type="GeneID" id="73331398"/>
<proteinExistence type="predicted"/>
<protein>
    <submittedName>
        <fullName evidence="2">Uncharacterized protein</fullName>
    </submittedName>
</protein>
<gene>
    <name evidence="2" type="ORF">ColSpa_10596</name>
</gene>
<accession>A0AA37UPD4</accession>
<comment type="caution">
    <text evidence="2">The sequence shown here is derived from an EMBL/GenBank/DDBJ whole genome shotgun (WGS) entry which is preliminary data.</text>
</comment>
<dbReference type="EMBL" id="BQXU01000036">
    <property type="protein sequence ID" value="GKT50415.1"/>
    <property type="molecule type" value="Genomic_DNA"/>
</dbReference>
<dbReference type="RefSeq" id="XP_049132765.1">
    <property type="nucleotide sequence ID" value="XM_049276808.1"/>
</dbReference>
<evidence type="ECO:0000313" key="3">
    <source>
        <dbReference type="Proteomes" id="UP001055115"/>
    </source>
</evidence>
<name>A0AA37UPD4_9PEZI</name>